<dbReference type="InterPro" id="IPR039553">
    <property type="entry name" value="Prefoldin-like"/>
</dbReference>
<dbReference type="Proteomes" id="UP001338125">
    <property type="component" value="Unassembled WGS sequence"/>
</dbReference>
<feature type="compositionally biased region" description="Basic and acidic residues" evidence="2">
    <location>
        <begin position="371"/>
        <end position="383"/>
    </location>
</feature>
<gene>
    <name evidence="4" type="ORF">PT974_06132</name>
</gene>
<feature type="domain" description="DUF3835" evidence="3">
    <location>
        <begin position="516"/>
        <end position="590"/>
    </location>
</feature>
<feature type="compositionally biased region" description="Basic and acidic residues" evidence="2">
    <location>
        <begin position="406"/>
        <end position="419"/>
    </location>
</feature>
<feature type="region of interest" description="Disordered" evidence="2">
    <location>
        <begin position="558"/>
        <end position="593"/>
    </location>
</feature>
<feature type="region of interest" description="Disordered" evidence="2">
    <location>
        <begin position="179"/>
        <end position="246"/>
    </location>
</feature>
<organism evidence="4 5">
    <name type="scientific">Cladobotryum mycophilum</name>
    <dbReference type="NCBI Taxonomy" id="491253"/>
    <lineage>
        <taxon>Eukaryota</taxon>
        <taxon>Fungi</taxon>
        <taxon>Dikarya</taxon>
        <taxon>Ascomycota</taxon>
        <taxon>Pezizomycotina</taxon>
        <taxon>Sordariomycetes</taxon>
        <taxon>Hypocreomycetidae</taxon>
        <taxon>Hypocreales</taxon>
        <taxon>Hypocreaceae</taxon>
        <taxon>Cladobotryum</taxon>
    </lineage>
</organism>
<protein>
    <recommendedName>
        <fullName evidence="3">DUF3835 domain-containing protein</fullName>
    </recommendedName>
</protein>
<feature type="compositionally biased region" description="Acidic residues" evidence="2">
    <location>
        <begin position="306"/>
        <end position="335"/>
    </location>
</feature>
<accession>A0ABR0SLE8</accession>
<dbReference type="InterPro" id="IPR052255">
    <property type="entry name" value="RNA_pol_II_subunit5-mediator"/>
</dbReference>
<sequence>MSNARDSFLDLEKHRLRLEDSISQLQKALQHWQTWDAEYEALKEEVEAVVDSDGDEAEELRRIHDEFEGELLTGKEIDEVFGGKASKTKEQIINVLERRIDYVTKNIENLQKQVETAENKHAAATIVSQPDATDEDGQPITDIVEQLDDDDNVISYRLNKAGDSIPRVQGMLEKAGITELPGSEPRMKEQVTESSAAPEKPRQEVRLLGASSQPTIPSTALEPSVKKTVSFSDDINSEEEPRPEISWRARRVEQIMNTAKEHEDLSKQAPIIPEGEDPEEAALRQQMLQYGMGEIGAVVAELELEEGDSDDSGFDYIDEGFDEDFDEDNDEDEDEYGRNGRVVTDKYRQRMLELEQKLGIASHPSQAPQAKTDEENSDDERIGRIMVNRGAGASSSTPKAKPSKSNIKDKLKSETEGKKGVRFASDLDIAAEDEAATPASKEKKKDTVDPLSDIVERSGPSKPTQSQPAKKASRFKKARGDTSSETVIPKGPLDMPTHFIDQDRPSAPSGPEGTTIADTLVERDSTSTAVAPDEFDGSIAYREVTDEYQKMRRKFIQRDGGFLKEDESPVQPVVDEDNEPPISRFKAARLSRQ</sequence>
<evidence type="ECO:0000256" key="1">
    <source>
        <dbReference type="SAM" id="Coils"/>
    </source>
</evidence>
<reference evidence="4 5" key="1">
    <citation type="submission" date="2024-01" db="EMBL/GenBank/DDBJ databases">
        <title>Complete genome of Cladobotryum mycophilum ATHUM6906.</title>
        <authorList>
            <person name="Christinaki A.C."/>
            <person name="Myridakis A.I."/>
            <person name="Kouvelis V.N."/>
        </authorList>
    </citation>
    <scope>NUCLEOTIDE SEQUENCE [LARGE SCALE GENOMIC DNA]</scope>
    <source>
        <strain evidence="4 5">ATHUM6906</strain>
    </source>
</reference>
<feature type="compositionally biased region" description="Low complexity" evidence="2">
    <location>
        <begin position="390"/>
        <end position="405"/>
    </location>
</feature>
<feature type="coiled-coil region" evidence="1">
    <location>
        <begin position="93"/>
        <end position="127"/>
    </location>
</feature>
<keyword evidence="5" id="KW-1185">Reference proteome</keyword>
<feature type="compositionally biased region" description="Basic and acidic residues" evidence="2">
    <location>
        <begin position="343"/>
        <end position="356"/>
    </location>
</feature>
<evidence type="ECO:0000313" key="5">
    <source>
        <dbReference type="Proteomes" id="UP001338125"/>
    </source>
</evidence>
<comment type="caution">
    <text evidence="4">The sequence shown here is derived from an EMBL/GenBank/DDBJ whole genome shotgun (WGS) entry which is preliminary data.</text>
</comment>
<dbReference type="Pfam" id="PF13758">
    <property type="entry name" value="Prefoldin_3"/>
    <property type="match status" value="1"/>
</dbReference>
<dbReference type="InterPro" id="IPR024325">
    <property type="entry name" value="DUF3835"/>
</dbReference>
<evidence type="ECO:0000256" key="2">
    <source>
        <dbReference type="SAM" id="MobiDB-lite"/>
    </source>
</evidence>
<proteinExistence type="predicted"/>
<dbReference type="PANTHER" id="PTHR15111:SF0">
    <property type="entry name" value="UNCONVENTIONAL PREFOLDIN RPB5 INTERACTOR 1"/>
    <property type="match status" value="1"/>
</dbReference>
<dbReference type="EMBL" id="JAVFKD010000012">
    <property type="protein sequence ID" value="KAK5992717.1"/>
    <property type="molecule type" value="Genomic_DNA"/>
</dbReference>
<dbReference type="Pfam" id="PF12927">
    <property type="entry name" value="DUF3835"/>
    <property type="match status" value="1"/>
</dbReference>
<name>A0ABR0SLE8_9HYPO</name>
<feature type="region of interest" description="Disordered" evidence="2">
    <location>
        <begin position="306"/>
        <end position="515"/>
    </location>
</feature>
<evidence type="ECO:0000259" key="3">
    <source>
        <dbReference type="Pfam" id="PF12927"/>
    </source>
</evidence>
<evidence type="ECO:0000313" key="4">
    <source>
        <dbReference type="EMBL" id="KAK5992717.1"/>
    </source>
</evidence>
<dbReference type="PANTHER" id="PTHR15111">
    <property type="entry name" value="RNA POLYMERASE II SUBUNIT 5-MEDIATING PROTEIN NNX3"/>
    <property type="match status" value="1"/>
</dbReference>
<keyword evidence="1" id="KW-0175">Coiled coil</keyword>
<dbReference type="SUPFAM" id="SSF46579">
    <property type="entry name" value="Prefoldin"/>
    <property type="match status" value="1"/>
</dbReference>